<dbReference type="EMBL" id="HBJA01003227">
    <property type="protein sequence ID" value="CAE0789916.1"/>
    <property type="molecule type" value="Transcribed_RNA"/>
</dbReference>
<name>A0A7S4FE31_9EUGL</name>
<sequence length="107" mass="12052">MLIVFSPFYNNAIPDDPRRPNHQSAGFFEVTARASVTQQPTVDWGRSFGSTFQMQHSISAQHSTAQCILVKRMASCCTMLVFWGWCILETAGAQAHVQNEQSIFQRV</sequence>
<gene>
    <name evidence="1" type="ORF">EGYM00163_LOCUS1030</name>
</gene>
<dbReference type="AlphaFoldDB" id="A0A7S4FE31"/>
<reference evidence="1" key="1">
    <citation type="submission" date="2021-01" db="EMBL/GenBank/DDBJ databases">
        <authorList>
            <person name="Corre E."/>
            <person name="Pelletier E."/>
            <person name="Niang G."/>
            <person name="Scheremetjew M."/>
            <person name="Finn R."/>
            <person name="Kale V."/>
            <person name="Holt S."/>
            <person name="Cochrane G."/>
            <person name="Meng A."/>
            <person name="Brown T."/>
            <person name="Cohen L."/>
        </authorList>
    </citation>
    <scope>NUCLEOTIDE SEQUENCE</scope>
    <source>
        <strain evidence="1">CCMP1594</strain>
    </source>
</reference>
<protein>
    <submittedName>
        <fullName evidence="1">Uncharacterized protein</fullName>
    </submittedName>
</protein>
<proteinExistence type="predicted"/>
<organism evidence="1">
    <name type="scientific">Eutreptiella gymnastica</name>
    <dbReference type="NCBI Taxonomy" id="73025"/>
    <lineage>
        <taxon>Eukaryota</taxon>
        <taxon>Discoba</taxon>
        <taxon>Euglenozoa</taxon>
        <taxon>Euglenida</taxon>
        <taxon>Spirocuta</taxon>
        <taxon>Euglenophyceae</taxon>
        <taxon>Eutreptiales</taxon>
        <taxon>Eutreptiaceae</taxon>
        <taxon>Eutreptiella</taxon>
    </lineage>
</organism>
<accession>A0A7S4FE31</accession>
<evidence type="ECO:0000313" key="1">
    <source>
        <dbReference type="EMBL" id="CAE0789916.1"/>
    </source>
</evidence>